<organism evidence="1 2">
    <name type="scientific">Ammoniphilus oxalaticus</name>
    <dbReference type="NCBI Taxonomy" id="66863"/>
    <lineage>
        <taxon>Bacteria</taxon>
        <taxon>Bacillati</taxon>
        <taxon>Bacillota</taxon>
        <taxon>Bacilli</taxon>
        <taxon>Bacillales</taxon>
        <taxon>Paenibacillaceae</taxon>
        <taxon>Aneurinibacillus group</taxon>
        <taxon>Ammoniphilus</taxon>
    </lineage>
</organism>
<dbReference type="RefSeq" id="WP_120187992.1">
    <property type="nucleotide sequence ID" value="NZ_MCHY01000002.1"/>
</dbReference>
<sequence length="89" mass="11349">MLHLQINERKVEEIFHEELKRRLDEIQHRQTFWDMKELIRQTSMSEPYIREHFFHDDRFPKYRVGTKWYFPARETESFLITWLKEQSKY</sequence>
<evidence type="ECO:0008006" key="3">
    <source>
        <dbReference type="Google" id="ProtNLM"/>
    </source>
</evidence>
<protein>
    <recommendedName>
        <fullName evidence="3">Group-specific protein</fullName>
    </recommendedName>
</protein>
<evidence type="ECO:0000313" key="1">
    <source>
        <dbReference type="EMBL" id="RKD26711.1"/>
    </source>
</evidence>
<gene>
    <name evidence="1" type="ORF">BEP19_16030</name>
</gene>
<dbReference type="EMBL" id="MCHY01000002">
    <property type="protein sequence ID" value="RKD26711.1"/>
    <property type="molecule type" value="Genomic_DNA"/>
</dbReference>
<keyword evidence="2" id="KW-1185">Reference proteome</keyword>
<dbReference type="OrthoDB" id="2167122at2"/>
<comment type="caution">
    <text evidence="1">The sequence shown here is derived from an EMBL/GenBank/DDBJ whole genome shotgun (WGS) entry which is preliminary data.</text>
</comment>
<evidence type="ECO:0000313" key="2">
    <source>
        <dbReference type="Proteomes" id="UP000284219"/>
    </source>
</evidence>
<dbReference type="Proteomes" id="UP000284219">
    <property type="component" value="Unassembled WGS sequence"/>
</dbReference>
<name>A0A419SQH6_9BACL</name>
<dbReference type="AlphaFoldDB" id="A0A419SQH6"/>
<accession>A0A419SQH6</accession>
<reference evidence="1 2" key="1">
    <citation type="submission" date="2016-08" db="EMBL/GenBank/DDBJ databases">
        <title>Novel Firmicute Genomes.</title>
        <authorList>
            <person name="Poppleton D.I."/>
            <person name="Gribaldo S."/>
        </authorList>
    </citation>
    <scope>NUCLEOTIDE SEQUENCE [LARGE SCALE GENOMIC DNA]</scope>
    <source>
        <strain evidence="1 2">RAOx-1</strain>
    </source>
</reference>
<proteinExistence type="predicted"/>